<dbReference type="OrthoDB" id="2103397at2759"/>
<evidence type="ECO:0008006" key="3">
    <source>
        <dbReference type="Google" id="ProtNLM"/>
    </source>
</evidence>
<organism evidence="1 2">
    <name type="scientific">Aspergillus sclerotioniger CBS 115572</name>
    <dbReference type="NCBI Taxonomy" id="1450535"/>
    <lineage>
        <taxon>Eukaryota</taxon>
        <taxon>Fungi</taxon>
        <taxon>Dikarya</taxon>
        <taxon>Ascomycota</taxon>
        <taxon>Pezizomycotina</taxon>
        <taxon>Eurotiomycetes</taxon>
        <taxon>Eurotiomycetidae</taxon>
        <taxon>Eurotiales</taxon>
        <taxon>Aspergillaceae</taxon>
        <taxon>Aspergillus</taxon>
        <taxon>Aspergillus subgen. Circumdati</taxon>
    </lineage>
</organism>
<dbReference type="RefSeq" id="XP_025471270.1">
    <property type="nucleotide sequence ID" value="XM_025615439.1"/>
</dbReference>
<accession>A0A317X7J5</accession>
<comment type="caution">
    <text evidence="1">The sequence shown here is derived from an EMBL/GenBank/DDBJ whole genome shotgun (WGS) entry which is preliminary data.</text>
</comment>
<dbReference type="STRING" id="1450535.A0A317X7J5"/>
<keyword evidence="2" id="KW-1185">Reference proteome</keyword>
<name>A0A317X7J5_9EURO</name>
<evidence type="ECO:0000313" key="1">
    <source>
        <dbReference type="EMBL" id="PWY94509.1"/>
    </source>
</evidence>
<dbReference type="Proteomes" id="UP000246702">
    <property type="component" value="Unassembled WGS sequence"/>
</dbReference>
<protein>
    <recommendedName>
        <fullName evidence="3">Fungal-type protein kinase domain-containing protein</fullName>
    </recommendedName>
</protein>
<gene>
    <name evidence="1" type="ORF">BO94DRAFT_581901</name>
</gene>
<dbReference type="AlphaFoldDB" id="A0A317X7J5"/>
<dbReference type="EMBL" id="MSFK01000004">
    <property type="protein sequence ID" value="PWY94509.1"/>
    <property type="molecule type" value="Genomic_DNA"/>
</dbReference>
<evidence type="ECO:0000313" key="2">
    <source>
        <dbReference type="Proteomes" id="UP000246702"/>
    </source>
</evidence>
<proteinExistence type="predicted"/>
<reference evidence="1 2" key="1">
    <citation type="submission" date="2016-12" db="EMBL/GenBank/DDBJ databases">
        <title>The genomes of Aspergillus section Nigri reveals drivers in fungal speciation.</title>
        <authorList>
            <consortium name="DOE Joint Genome Institute"/>
            <person name="Vesth T.C."/>
            <person name="Nybo J."/>
            <person name="Theobald S."/>
            <person name="Brandl J."/>
            <person name="Frisvad J.C."/>
            <person name="Nielsen K.F."/>
            <person name="Lyhne E.K."/>
            <person name="Kogle M.E."/>
            <person name="Kuo A."/>
            <person name="Riley R."/>
            <person name="Clum A."/>
            <person name="Nolan M."/>
            <person name="Lipzen A."/>
            <person name="Salamov A."/>
            <person name="Henrissat B."/>
            <person name="Wiebenga A."/>
            <person name="De Vries R.P."/>
            <person name="Grigoriev I.V."/>
            <person name="Mortensen U.H."/>
            <person name="Andersen M.R."/>
            <person name="Baker S.E."/>
        </authorList>
    </citation>
    <scope>NUCLEOTIDE SEQUENCE [LARGE SCALE GENOMIC DNA]</scope>
    <source>
        <strain evidence="1 2">CBS 115572</strain>
    </source>
</reference>
<dbReference type="GeneID" id="37117582"/>
<sequence>MTSERINLAEGDNSELVNLFRLGISLTYCIGQNQREDVWDIDPDRDENQILEYLQQVNDIFCLGLESRVVSDGERLISTRMDIFLLVVLAIAKKIDMQTNENGFKADVGPYWVSPYDLTVEQVDVREPRTWRTRVDYILRYGELVDVHTNLVVLRKSTREFDGGWGVLAVLSAIYNKRKNKEIQGDIYGICTDSYQWIFYHVDSNGLYSRQFLLWTEEPKQIIRHLCRIIRQATTLAQKGGGFINAKPLENQPGNALLGSTASCWLQIDDS</sequence>